<evidence type="ECO:0000259" key="7">
    <source>
        <dbReference type="PROSITE" id="PS51379"/>
    </source>
</evidence>
<dbReference type="Pfam" id="PF00037">
    <property type="entry name" value="Fer4"/>
    <property type="match status" value="1"/>
</dbReference>
<comment type="cofactor">
    <cofactor evidence="6">
        <name>[4Fe-4S] cluster</name>
        <dbReference type="ChEBI" id="CHEBI:49883"/>
    </cofactor>
</comment>
<dbReference type="PANTHER" id="PTHR43687:SF1">
    <property type="entry name" value="FERREDOXIN III"/>
    <property type="match status" value="1"/>
</dbReference>
<organism evidence="8 9">
    <name type="scientific">Shimia thalassica</name>
    <dbReference type="NCBI Taxonomy" id="1715693"/>
    <lineage>
        <taxon>Bacteria</taxon>
        <taxon>Pseudomonadati</taxon>
        <taxon>Pseudomonadota</taxon>
        <taxon>Alphaproteobacteria</taxon>
        <taxon>Rhodobacterales</taxon>
        <taxon>Roseobacteraceae</taxon>
    </lineage>
</organism>
<dbReference type="PANTHER" id="PTHR43687">
    <property type="entry name" value="ADENYLYLSULFATE REDUCTASE, BETA SUBUNIT"/>
    <property type="match status" value="1"/>
</dbReference>
<comment type="function">
    <text evidence="6">Could be involved in the maturation of NapA, the catalytic subunit of the periplasmic nitrate reductase, before its export into the periplasm.</text>
</comment>
<feature type="binding site" evidence="6">
    <location>
        <position position="148"/>
    </location>
    <ligand>
        <name>[4Fe-4S] cluster</name>
        <dbReference type="ChEBI" id="CHEBI:49883"/>
        <label>3</label>
    </ligand>
</feature>
<feature type="binding site" evidence="6">
    <location>
        <position position="71"/>
    </location>
    <ligand>
        <name>[4Fe-4S] cluster</name>
        <dbReference type="ChEBI" id="CHEBI:49883"/>
        <label>2</label>
    </ligand>
</feature>
<feature type="domain" description="4Fe-4S ferredoxin-type" evidence="7">
    <location>
        <begin position="129"/>
        <end position="158"/>
    </location>
</feature>
<dbReference type="EMBL" id="CYTW01000002">
    <property type="protein sequence ID" value="CUJ99558.1"/>
    <property type="molecule type" value="Genomic_DNA"/>
</dbReference>
<feature type="domain" description="4Fe-4S ferredoxin-type" evidence="7">
    <location>
        <begin position="27"/>
        <end position="56"/>
    </location>
</feature>
<dbReference type="AlphaFoldDB" id="A0A0P1I9G3"/>
<gene>
    <name evidence="6" type="primary">napF</name>
    <name evidence="8" type="ORF">PH7735_02221</name>
</gene>
<keyword evidence="6" id="KW-0963">Cytoplasm</keyword>
<dbReference type="GO" id="GO:0051539">
    <property type="term" value="F:4 iron, 4 sulfur cluster binding"/>
    <property type="evidence" value="ECO:0007669"/>
    <property type="project" value="UniProtKB-UniRule"/>
</dbReference>
<dbReference type="PROSITE" id="PS51379">
    <property type="entry name" value="4FE4S_FER_2"/>
    <property type="match status" value="3"/>
</dbReference>
<evidence type="ECO:0000256" key="5">
    <source>
        <dbReference type="ARBA" id="ARBA00023014"/>
    </source>
</evidence>
<keyword evidence="2 6" id="KW-0479">Metal-binding</keyword>
<dbReference type="PROSITE" id="PS00198">
    <property type="entry name" value="4FE4S_FER_1"/>
    <property type="match status" value="2"/>
</dbReference>
<comment type="subunit">
    <text evidence="6">Interacts with the cytoplasmic NapA precursor.</text>
</comment>
<dbReference type="GO" id="GO:0046872">
    <property type="term" value="F:metal ion binding"/>
    <property type="evidence" value="ECO:0007669"/>
    <property type="project" value="UniProtKB-KW"/>
</dbReference>
<evidence type="ECO:0000256" key="6">
    <source>
        <dbReference type="HAMAP-Rule" id="MF_02201"/>
    </source>
</evidence>
<protein>
    <recommendedName>
        <fullName evidence="6">Ferredoxin-type protein NapF</fullName>
    </recommendedName>
</protein>
<dbReference type="STRING" id="1715693.PH7735_02221"/>
<dbReference type="SUPFAM" id="SSF54862">
    <property type="entry name" value="4Fe-4S ferredoxins"/>
    <property type="match status" value="1"/>
</dbReference>
<dbReference type="InterPro" id="IPR017896">
    <property type="entry name" value="4Fe4S_Fe-S-bd"/>
</dbReference>
<feature type="binding site" evidence="6">
    <location>
        <position position="138"/>
    </location>
    <ligand>
        <name>[4Fe-4S] cluster</name>
        <dbReference type="ChEBI" id="CHEBI:49883"/>
        <label>3</label>
    </ligand>
</feature>
<accession>A0A0P1I9G3</accession>
<keyword evidence="4 6" id="KW-0408">Iron</keyword>
<feature type="binding site" evidence="6">
    <location>
        <position position="42"/>
    </location>
    <ligand>
        <name>[4Fe-4S] cluster</name>
        <dbReference type="ChEBI" id="CHEBI:49883"/>
        <label>1</label>
    </ligand>
</feature>
<keyword evidence="5 6" id="KW-0411">Iron-sulfur</keyword>
<keyword evidence="9" id="KW-1185">Reference proteome</keyword>
<dbReference type="HAMAP" id="MF_02201">
    <property type="entry name" value="NapF"/>
    <property type="match status" value="1"/>
</dbReference>
<feature type="binding site" evidence="6">
    <location>
        <position position="78"/>
    </location>
    <ligand>
        <name>[4Fe-4S] cluster</name>
        <dbReference type="ChEBI" id="CHEBI:49883"/>
        <label>2</label>
    </ligand>
</feature>
<feature type="binding site" evidence="6">
    <location>
        <position position="68"/>
    </location>
    <ligand>
        <name>[4Fe-4S] cluster</name>
        <dbReference type="ChEBI" id="CHEBI:49883"/>
        <label>2</label>
    </ligand>
</feature>
<dbReference type="NCBIfam" id="TIGR00402">
    <property type="entry name" value="napF"/>
    <property type="match status" value="1"/>
</dbReference>
<name>A0A0P1I9G3_9RHOB</name>
<dbReference type="GO" id="GO:0005737">
    <property type="term" value="C:cytoplasm"/>
    <property type="evidence" value="ECO:0007669"/>
    <property type="project" value="UniProtKB-SubCell"/>
</dbReference>
<feature type="binding site" evidence="6">
    <location>
        <position position="39"/>
    </location>
    <ligand>
        <name>[4Fe-4S] cluster</name>
        <dbReference type="ChEBI" id="CHEBI:49883"/>
        <label>1</label>
    </ligand>
</feature>
<feature type="binding site" evidence="6">
    <location>
        <position position="141"/>
    </location>
    <ligand>
        <name>[4Fe-4S] cluster</name>
        <dbReference type="ChEBI" id="CHEBI:49883"/>
        <label>3</label>
    </ligand>
</feature>
<evidence type="ECO:0000256" key="2">
    <source>
        <dbReference type="ARBA" id="ARBA00022723"/>
    </source>
</evidence>
<keyword evidence="1 6" id="KW-0004">4Fe-4S</keyword>
<dbReference type="InterPro" id="IPR050572">
    <property type="entry name" value="Fe-S_Ferredoxin"/>
</dbReference>
<reference evidence="9" key="1">
    <citation type="submission" date="2015-09" db="EMBL/GenBank/DDBJ databases">
        <authorList>
            <person name="Rodrigo-Torres Lidia"/>
            <person name="Arahal R.David."/>
        </authorList>
    </citation>
    <scope>NUCLEOTIDE SEQUENCE [LARGE SCALE GENOMIC DNA]</scope>
    <source>
        <strain evidence="9">CECT 7735</strain>
    </source>
</reference>
<dbReference type="InterPro" id="IPR004496">
    <property type="entry name" value="NapF"/>
</dbReference>
<evidence type="ECO:0000313" key="8">
    <source>
        <dbReference type="EMBL" id="CUJ99558.1"/>
    </source>
</evidence>
<feature type="binding site" evidence="6">
    <location>
        <position position="36"/>
    </location>
    <ligand>
        <name>[4Fe-4S] cluster</name>
        <dbReference type="ChEBI" id="CHEBI:49883"/>
        <label>1</label>
    </ligand>
</feature>
<feature type="domain" description="4Fe-4S ferredoxin-type" evidence="7">
    <location>
        <begin position="57"/>
        <end position="88"/>
    </location>
</feature>
<evidence type="ECO:0000256" key="4">
    <source>
        <dbReference type="ARBA" id="ARBA00023004"/>
    </source>
</evidence>
<dbReference type="CDD" id="cd10564">
    <property type="entry name" value="NapF_like"/>
    <property type="match status" value="1"/>
</dbReference>
<evidence type="ECO:0000313" key="9">
    <source>
        <dbReference type="Proteomes" id="UP000051870"/>
    </source>
</evidence>
<dbReference type="Pfam" id="PF12838">
    <property type="entry name" value="Fer4_7"/>
    <property type="match status" value="1"/>
</dbReference>
<evidence type="ECO:0000256" key="3">
    <source>
        <dbReference type="ARBA" id="ARBA00022737"/>
    </source>
</evidence>
<sequence>MSHQTSRRHFLRGGFNRPAVMRPLGALAPMTFEDTCTKCGDCARACPEGIIFRDDEGFPVVNLRRGECTFCNACVEACEPAALVAGTTWDWRAGATDQCLSKTGVQCRTCEDHCDARAIRFKLLVGGRSEPVFDRDACTGCGACAAPCPVNAIHFTHISQPQEDSTC</sequence>
<dbReference type="GeneID" id="83881246"/>
<feature type="binding site" evidence="6">
    <location>
        <position position="144"/>
    </location>
    <ligand>
        <name>[4Fe-4S] cluster</name>
        <dbReference type="ChEBI" id="CHEBI:49883"/>
        <label>3</label>
    </ligand>
</feature>
<evidence type="ECO:0000256" key="1">
    <source>
        <dbReference type="ARBA" id="ARBA00022485"/>
    </source>
</evidence>
<comment type="subcellular location">
    <subcellularLocation>
        <location evidence="6">Cytoplasm</location>
    </subcellularLocation>
</comment>
<dbReference type="RefSeq" id="WP_058311405.1">
    <property type="nucleotide sequence ID" value="NZ_CYTW01000002.1"/>
</dbReference>
<feature type="binding site" evidence="6">
    <location>
        <position position="46"/>
    </location>
    <ligand>
        <name>[4Fe-4S] cluster</name>
        <dbReference type="ChEBI" id="CHEBI:49883"/>
        <label>1</label>
    </ligand>
</feature>
<proteinExistence type="inferred from homology"/>
<comment type="similarity">
    <text evidence="6">Belongs to the NapF family.</text>
</comment>
<dbReference type="Gene3D" id="3.30.70.20">
    <property type="match status" value="2"/>
</dbReference>
<keyword evidence="3 6" id="KW-0677">Repeat</keyword>
<dbReference type="Proteomes" id="UP000051870">
    <property type="component" value="Unassembled WGS sequence"/>
</dbReference>
<feature type="binding site" evidence="6">
    <location>
        <position position="74"/>
    </location>
    <ligand>
        <name>[4Fe-4S] cluster</name>
        <dbReference type="ChEBI" id="CHEBI:49883"/>
        <label>2</label>
    </ligand>
</feature>
<dbReference type="InterPro" id="IPR017900">
    <property type="entry name" value="4Fe4S_Fe_S_CS"/>
</dbReference>